<evidence type="ECO:0000256" key="5">
    <source>
        <dbReference type="ARBA" id="ARBA00022737"/>
    </source>
</evidence>
<organism evidence="14 15">
    <name type="scientific">Lates japonicus</name>
    <name type="common">Japanese lates</name>
    <dbReference type="NCBI Taxonomy" id="270547"/>
    <lineage>
        <taxon>Eukaryota</taxon>
        <taxon>Metazoa</taxon>
        <taxon>Chordata</taxon>
        <taxon>Craniata</taxon>
        <taxon>Vertebrata</taxon>
        <taxon>Euteleostomi</taxon>
        <taxon>Actinopterygii</taxon>
        <taxon>Neopterygii</taxon>
        <taxon>Teleostei</taxon>
        <taxon>Neoteleostei</taxon>
        <taxon>Acanthomorphata</taxon>
        <taxon>Carangaria</taxon>
        <taxon>Carangaria incertae sedis</taxon>
        <taxon>Centropomidae</taxon>
        <taxon>Lates</taxon>
    </lineage>
</organism>
<dbReference type="GO" id="GO:0005814">
    <property type="term" value="C:centriole"/>
    <property type="evidence" value="ECO:0007669"/>
    <property type="project" value="UniProtKB-SubCell"/>
</dbReference>
<evidence type="ECO:0000256" key="1">
    <source>
        <dbReference type="ARBA" id="ARBA00004114"/>
    </source>
</evidence>
<dbReference type="GO" id="GO:0051301">
    <property type="term" value="P:cell division"/>
    <property type="evidence" value="ECO:0007669"/>
    <property type="project" value="UniProtKB-KW"/>
</dbReference>
<dbReference type="Pfam" id="PF12799">
    <property type="entry name" value="LRR_4"/>
    <property type="match status" value="2"/>
</dbReference>
<proteinExistence type="inferred from homology"/>
<comment type="similarity">
    <text evidence="11">Belongs to the LRRCC1 family.</text>
</comment>
<evidence type="ECO:0000256" key="3">
    <source>
        <dbReference type="ARBA" id="ARBA00022614"/>
    </source>
</evidence>
<evidence type="ECO:0000256" key="12">
    <source>
        <dbReference type="ARBA" id="ARBA00067351"/>
    </source>
</evidence>
<evidence type="ECO:0000256" key="2">
    <source>
        <dbReference type="ARBA" id="ARBA00022490"/>
    </source>
</evidence>
<keyword evidence="6" id="KW-0498">Mitosis</keyword>
<evidence type="ECO:0000256" key="9">
    <source>
        <dbReference type="ARBA" id="ARBA00023306"/>
    </source>
</evidence>
<dbReference type="FunFam" id="3.80.10.10:FF:000171">
    <property type="entry name" value="Leucine rich repeat and coiled-coil centrosomal protein 1"/>
    <property type="match status" value="1"/>
</dbReference>
<dbReference type="EMBL" id="BRZM01001692">
    <property type="protein sequence ID" value="GLD73605.1"/>
    <property type="molecule type" value="Genomic_DNA"/>
</dbReference>
<keyword evidence="7" id="KW-0175">Coiled coil</keyword>
<dbReference type="InterPro" id="IPR032675">
    <property type="entry name" value="LRR_dom_sf"/>
</dbReference>
<evidence type="ECO:0000256" key="8">
    <source>
        <dbReference type="ARBA" id="ARBA00023212"/>
    </source>
</evidence>
<dbReference type="PANTHER" id="PTHR15454">
    <property type="entry name" value="NISCHARIN RELATED"/>
    <property type="match status" value="1"/>
</dbReference>
<dbReference type="GO" id="GO:0005737">
    <property type="term" value="C:cytoplasm"/>
    <property type="evidence" value="ECO:0007669"/>
    <property type="project" value="TreeGrafter"/>
</dbReference>
<sequence>MGDKVLSLIDKKITSLLDIPLRPTVTSLSLHCNQIPRIEGLTSAWHLRHLDLSSNCISKIEGLSSLTSLRTLNLSCNLITKVEGLNGLVNLTRLNLSYNQINDLTGLLYLHGTEYKLKHLSLHSNHLDRIDHLLQCLLGLQGLREVTLSQDGRDNPVCRSPGYREIVMQSLPQISVLDGMDRLGNPSHQGLGSPCDIPGLEDYLDLLLSSDTSHNEAPRRDGPLTTPRLDEVMTQFRQRIASEAIADPAAQPDRQSLQPARSAVADPAEPVNEQRIRKLEDQVSQLIQQAPAGDKCSSSTRPVVTLRKAKRDTDRTSESECDSGKENRRRTRIPKHRNTITTRTTSKETIGRISDR</sequence>
<feature type="region of interest" description="Disordered" evidence="13">
    <location>
        <begin position="245"/>
        <end position="271"/>
    </location>
</feature>
<evidence type="ECO:0000256" key="4">
    <source>
        <dbReference type="ARBA" id="ARBA00022618"/>
    </source>
</evidence>
<dbReference type="AlphaFoldDB" id="A0AAD3RMM8"/>
<keyword evidence="3" id="KW-0433">Leucine-rich repeat</keyword>
<evidence type="ECO:0000256" key="10">
    <source>
        <dbReference type="ARBA" id="ARBA00054059"/>
    </source>
</evidence>
<comment type="caution">
    <text evidence="14">The sequence shown here is derived from an EMBL/GenBank/DDBJ whole genome shotgun (WGS) entry which is preliminary data.</text>
</comment>
<keyword evidence="9" id="KW-0131">Cell cycle</keyword>
<evidence type="ECO:0000313" key="15">
    <source>
        <dbReference type="Proteomes" id="UP001279410"/>
    </source>
</evidence>
<evidence type="ECO:0000256" key="7">
    <source>
        <dbReference type="ARBA" id="ARBA00023054"/>
    </source>
</evidence>
<keyword evidence="15" id="KW-1185">Reference proteome</keyword>
<keyword evidence="4" id="KW-0132">Cell division</keyword>
<evidence type="ECO:0000256" key="11">
    <source>
        <dbReference type="ARBA" id="ARBA00061329"/>
    </source>
</evidence>
<dbReference type="InterPro" id="IPR001611">
    <property type="entry name" value="Leu-rich_rpt"/>
</dbReference>
<accession>A0AAD3RMM8</accession>
<feature type="compositionally biased region" description="Basic residues" evidence="13">
    <location>
        <begin position="327"/>
        <end position="338"/>
    </location>
</feature>
<evidence type="ECO:0000256" key="6">
    <source>
        <dbReference type="ARBA" id="ARBA00022776"/>
    </source>
</evidence>
<dbReference type="SMART" id="SM00369">
    <property type="entry name" value="LRR_TYP"/>
    <property type="match status" value="3"/>
</dbReference>
<evidence type="ECO:0000256" key="13">
    <source>
        <dbReference type="SAM" id="MobiDB-lite"/>
    </source>
</evidence>
<protein>
    <recommendedName>
        <fullName evidence="12">Leucine-rich repeat and coiled-coil domain-containing protein 1</fullName>
    </recommendedName>
</protein>
<dbReference type="InterPro" id="IPR003591">
    <property type="entry name" value="Leu-rich_rpt_typical-subtyp"/>
</dbReference>
<dbReference type="Proteomes" id="UP001279410">
    <property type="component" value="Unassembled WGS sequence"/>
</dbReference>
<dbReference type="SUPFAM" id="SSF52058">
    <property type="entry name" value="L domain-like"/>
    <property type="match status" value="2"/>
</dbReference>
<dbReference type="SMART" id="SM00365">
    <property type="entry name" value="LRR_SD22"/>
    <property type="match status" value="4"/>
</dbReference>
<comment type="function">
    <text evidence="10">Required for the organization of the mitotic spindle. Maintains the structural integrity of centrosomes during mitosis.</text>
</comment>
<evidence type="ECO:0000313" key="14">
    <source>
        <dbReference type="EMBL" id="GLD73605.1"/>
    </source>
</evidence>
<keyword evidence="8" id="KW-0206">Cytoskeleton</keyword>
<keyword evidence="2" id="KW-0963">Cytoplasm</keyword>
<comment type="subcellular location">
    <subcellularLocation>
        <location evidence="1">Cytoplasm</location>
        <location evidence="1">Cytoskeleton</location>
        <location evidence="1">Microtubule organizing center</location>
        <location evidence="1">Centrosome</location>
        <location evidence="1">Centriole</location>
    </subcellularLocation>
</comment>
<dbReference type="FunFam" id="3.80.10.10:FF:000148">
    <property type="entry name" value="Leucine rich repeat and coiled-coil centrosomal protein 1"/>
    <property type="match status" value="1"/>
</dbReference>
<dbReference type="InterPro" id="IPR025875">
    <property type="entry name" value="Leu-rich_rpt_4"/>
</dbReference>
<feature type="region of interest" description="Disordered" evidence="13">
    <location>
        <begin position="288"/>
        <end position="356"/>
    </location>
</feature>
<dbReference type="Gene3D" id="3.80.10.10">
    <property type="entry name" value="Ribonuclease Inhibitor"/>
    <property type="match status" value="2"/>
</dbReference>
<gene>
    <name evidence="14" type="ORF">AKAME5_002493000</name>
</gene>
<dbReference type="PANTHER" id="PTHR15454:SF34">
    <property type="entry name" value="LEUCINE-RICH REPEAT AND COILED-COIL DOMAIN-CONTAINING PROTEIN 1"/>
    <property type="match status" value="1"/>
</dbReference>
<reference evidence="14" key="1">
    <citation type="submission" date="2022-08" db="EMBL/GenBank/DDBJ databases">
        <title>Genome sequencing of akame (Lates japonicus).</title>
        <authorList>
            <person name="Hashiguchi Y."/>
            <person name="Takahashi H."/>
        </authorList>
    </citation>
    <scope>NUCLEOTIDE SEQUENCE</scope>
    <source>
        <strain evidence="14">Kochi</strain>
    </source>
</reference>
<dbReference type="GO" id="GO:0005813">
    <property type="term" value="C:centrosome"/>
    <property type="evidence" value="ECO:0007669"/>
    <property type="project" value="TreeGrafter"/>
</dbReference>
<name>A0AAD3RMM8_LATJO</name>
<feature type="compositionally biased region" description="Basic and acidic residues" evidence="13">
    <location>
        <begin position="345"/>
        <end position="356"/>
    </location>
</feature>
<dbReference type="PROSITE" id="PS51450">
    <property type="entry name" value="LRR"/>
    <property type="match status" value="4"/>
</dbReference>
<feature type="compositionally biased region" description="Basic and acidic residues" evidence="13">
    <location>
        <begin position="311"/>
        <end position="326"/>
    </location>
</feature>
<keyword evidence="5" id="KW-0677">Repeat</keyword>